<gene>
    <name evidence="1" type="ORF">ODALV1_LOCUS153</name>
</gene>
<proteinExistence type="predicted"/>
<sequence>MVGENTTEVCVWHVDLKSTIEAPSRINLKWNPTLLVLDTTWGRDCLFVITGYVNFTRKCVSWMCLQIFGTESDSNYEAEFTLLNAVTKTSPLKWTIPVVDIQTDARDQIDFQQMSPVEIPFCFLKQVCGNMRNFPITVKIQPSLGVEKEGPLRKYIAVRTHTSEIY</sequence>
<organism evidence="1 2">
    <name type="scientific">Orchesella dallaii</name>
    <dbReference type="NCBI Taxonomy" id="48710"/>
    <lineage>
        <taxon>Eukaryota</taxon>
        <taxon>Metazoa</taxon>
        <taxon>Ecdysozoa</taxon>
        <taxon>Arthropoda</taxon>
        <taxon>Hexapoda</taxon>
        <taxon>Collembola</taxon>
        <taxon>Entomobryomorpha</taxon>
        <taxon>Entomobryoidea</taxon>
        <taxon>Orchesellidae</taxon>
        <taxon>Orchesellinae</taxon>
        <taxon>Orchesella</taxon>
    </lineage>
</organism>
<accession>A0ABP1PJL4</accession>
<reference evidence="1 2" key="1">
    <citation type="submission" date="2024-08" db="EMBL/GenBank/DDBJ databases">
        <authorList>
            <person name="Cucini C."/>
            <person name="Frati F."/>
        </authorList>
    </citation>
    <scope>NUCLEOTIDE SEQUENCE [LARGE SCALE GENOMIC DNA]</scope>
</reference>
<evidence type="ECO:0000313" key="1">
    <source>
        <dbReference type="EMBL" id="CAL8068188.1"/>
    </source>
</evidence>
<keyword evidence="2" id="KW-1185">Reference proteome</keyword>
<dbReference type="EMBL" id="CAXLJM020000001">
    <property type="protein sequence ID" value="CAL8068188.1"/>
    <property type="molecule type" value="Genomic_DNA"/>
</dbReference>
<evidence type="ECO:0000313" key="2">
    <source>
        <dbReference type="Proteomes" id="UP001642540"/>
    </source>
</evidence>
<protein>
    <submittedName>
        <fullName evidence="1">Uncharacterized protein</fullName>
    </submittedName>
</protein>
<comment type="caution">
    <text evidence="1">The sequence shown here is derived from an EMBL/GenBank/DDBJ whole genome shotgun (WGS) entry which is preliminary data.</text>
</comment>
<name>A0ABP1PJL4_9HEXA</name>
<dbReference type="Proteomes" id="UP001642540">
    <property type="component" value="Unassembled WGS sequence"/>
</dbReference>